<evidence type="ECO:0000256" key="3">
    <source>
        <dbReference type="ARBA" id="ARBA00022692"/>
    </source>
</evidence>
<dbReference type="InterPro" id="IPR001851">
    <property type="entry name" value="ABC_transp_permease"/>
</dbReference>
<sequence length="358" mass="36501">MTADTIDSLPPTNAAGMVDPPPRPEDRPGGGAGLSERQVRIRAMLQSLGMLPVLVLLAIGFHLFGGHRFLTGENLSIVAQQASINTVLAAGMTFVILTGGIDLSVGSILAAAAMGALIVSLWPGWWAALAIPAALAIGLLIGVINGSLVALVKLPPFIVTLGTLTAIRGVARLMGADNTVFNPDLAYAWIGNGGIPVGSLTVPWLAVIALAVIVVSWFVLRRTVLGVHIYAVGGNPAAARLSGISVTAVLLFVYAVSGGLAGLGAVMASARLYAANGLQLGQSYELDAIAAVILGGTSFVGGVGSIWGTLVGALIIAVLTNGLILIGVSDIWQFIIKGLVIIGAVALDRFRQQGGART</sequence>
<evidence type="ECO:0000256" key="2">
    <source>
        <dbReference type="ARBA" id="ARBA00022475"/>
    </source>
</evidence>
<keyword evidence="4 7" id="KW-1133">Transmembrane helix</keyword>
<evidence type="ECO:0000256" key="1">
    <source>
        <dbReference type="ARBA" id="ARBA00004651"/>
    </source>
</evidence>
<dbReference type="CDD" id="cd06579">
    <property type="entry name" value="TM_PBP1_transp_AraH_like"/>
    <property type="match status" value="1"/>
</dbReference>
<organism evidence="8 9">
    <name type="scientific">Endobacter medicaginis</name>
    <dbReference type="NCBI Taxonomy" id="1181271"/>
    <lineage>
        <taxon>Bacteria</taxon>
        <taxon>Pseudomonadati</taxon>
        <taxon>Pseudomonadota</taxon>
        <taxon>Alphaproteobacteria</taxon>
        <taxon>Acetobacterales</taxon>
        <taxon>Acetobacteraceae</taxon>
        <taxon>Endobacter</taxon>
    </lineage>
</organism>
<dbReference type="PANTHER" id="PTHR32196">
    <property type="entry name" value="ABC TRANSPORTER PERMEASE PROTEIN YPHD-RELATED-RELATED"/>
    <property type="match status" value="1"/>
</dbReference>
<evidence type="ECO:0000256" key="6">
    <source>
        <dbReference type="SAM" id="MobiDB-lite"/>
    </source>
</evidence>
<proteinExistence type="predicted"/>
<keyword evidence="3 7" id="KW-0812">Transmembrane</keyword>
<feature type="transmembrane region" description="Helical" evidence="7">
    <location>
        <begin position="43"/>
        <end position="65"/>
    </location>
</feature>
<dbReference type="Pfam" id="PF02653">
    <property type="entry name" value="BPD_transp_2"/>
    <property type="match status" value="1"/>
</dbReference>
<feature type="transmembrane region" description="Helical" evidence="7">
    <location>
        <begin position="156"/>
        <end position="175"/>
    </location>
</feature>
<feature type="transmembrane region" description="Helical" evidence="7">
    <location>
        <begin position="86"/>
        <end position="119"/>
    </location>
</feature>
<feature type="transmembrane region" description="Helical" evidence="7">
    <location>
        <begin position="241"/>
        <end position="268"/>
    </location>
</feature>
<evidence type="ECO:0000256" key="5">
    <source>
        <dbReference type="ARBA" id="ARBA00023136"/>
    </source>
</evidence>
<protein>
    <submittedName>
        <fullName evidence="8">Ribose transport system permease protein</fullName>
    </submittedName>
</protein>
<keyword evidence="2" id="KW-1003">Cell membrane</keyword>
<dbReference type="PANTHER" id="PTHR32196:SF72">
    <property type="entry name" value="RIBOSE IMPORT PERMEASE PROTEIN RBSC"/>
    <property type="match status" value="1"/>
</dbReference>
<reference evidence="8 9" key="1">
    <citation type="submission" date="2020-08" db="EMBL/GenBank/DDBJ databases">
        <title>Genomic Encyclopedia of Type Strains, Phase III (KMG-III): the genomes of soil and plant-associated and newly described type strains.</title>
        <authorList>
            <person name="Whitman W."/>
        </authorList>
    </citation>
    <scope>NUCLEOTIDE SEQUENCE [LARGE SCALE GENOMIC DNA]</scope>
    <source>
        <strain evidence="8 9">CECT 8088</strain>
    </source>
</reference>
<comment type="caution">
    <text evidence="8">The sequence shown here is derived from an EMBL/GenBank/DDBJ whole genome shotgun (WGS) entry which is preliminary data.</text>
</comment>
<feature type="transmembrane region" description="Helical" evidence="7">
    <location>
        <begin position="195"/>
        <end position="220"/>
    </location>
</feature>
<comment type="subcellular location">
    <subcellularLocation>
        <location evidence="1">Cell membrane</location>
        <topology evidence="1">Multi-pass membrane protein</topology>
    </subcellularLocation>
</comment>
<dbReference type="AlphaFoldDB" id="A0A839UZJ1"/>
<dbReference type="EMBL" id="JACHXV010000005">
    <property type="protein sequence ID" value="MBB3173803.1"/>
    <property type="molecule type" value="Genomic_DNA"/>
</dbReference>
<feature type="transmembrane region" description="Helical" evidence="7">
    <location>
        <begin position="125"/>
        <end position="144"/>
    </location>
</feature>
<feature type="region of interest" description="Disordered" evidence="6">
    <location>
        <begin position="1"/>
        <end position="33"/>
    </location>
</feature>
<accession>A0A839UZJ1</accession>
<evidence type="ECO:0000313" key="9">
    <source>
        <dbReference type="Proteomes" id="UP000557688"/>
    </source>
</evidence>
<evidence type="ECO:0000313" key="8">
    <source>
        <dbReference type="EMBL" id="MBB3173803.1"/>
    </source>
</evidence>
<dbReference type="GO" id="GO:0005886">
    <property type="term" value="C:plasma membrane"/>
    <property type="evidence" value="ECO:0007669"/>
    <property type="project" value="UniProtKB-SubCell"/>
</dbReference>
<dbReference type="GO" id="GO:0022857">
    <property type="term" value="F:transmembrane transporter activity"/>
    <property type="evidence" value="ECO:0007669"/>
    <property type="project" value="InterPro"/>
</dbReference>
<dbReference type="RefSeq" id="WP_246330120.1">
    <property type="nucleotide sequence ID" value="NZ_JABXXQ010000015.1"/>
</dbReference>
<gene>
    <name evidence="8" type="ORF">FHR90_001635</name>
</gene>
<evidence type="ECO:0000256" key="4">
    <source>
        <dbReference type="ARBA" id="ARBA00022989"/>
    </source>
</evidence>
<keyword evidence="9" id="KW-1185">Reference proteome</keyword>
<dbReference type="Proteomes" id="UP000557688">
    <property type="component" value="Unassembled WGS sequence"/>
</dbReference>
<keyword evidence="5 7" id="KW-0472">Membrane</keyword>
<evidence type="ECO:0000256" key="7">
    <source>
        <dbReference type="SAM" id="Phobius"/>
    </source>
</evidence>
<name>A0A839UZJ1_9PROT</name>